<evidence type="ECO:0000259" key="8">
    <source>
        <dbReference type="Pfam" id="PF25183"/>
    </source>
</evidence>
<dbReference type="PANTHER" id="PTHR30069">
    <property type="entry name" value="TONB-DEPENDENT OUTER MEMBRANE RECEPTOR"/>
    <property type="match status" value="1"/>
</dbReference>
<dbReference type="InterPro" id="IPR039426">
    <property type="entry name" value="TonB-dep_rcpt-like"/>
</dbReference>
<dbReference type="SUPFAM" id="SSF49464">
    <property type="entry name" value="Carboxypeptidase regulatory domain-like"/>
    <property type="match status" value="1"/>
</dbReference>
<organism evidence="9 10">
    <name type="scientific">Granulicella mallensis</name>
    <dbReference type="NCBI Taxonomy" id="940614"/>
    <lineage>
        <taxon>Bacteria</taxon>
        <taxon>Pseudomonadati</taxon>
        <taxon>Acidobacteriota</taxon>
        <taxon>Terriglobia</taxon>
        <taxon>Terriglobales</taxon>
        <taxon>Acidobacteriaceae</taxon>
        <taxon>Granulicella</taxon>
    </lineage>
</organism>
<dbReference type="InterPro" id="IPR057601">
    <property type="entry name" value="Oar-like_b-barrel"/>
</dbReference>
<evidence type="ECO:0000256" key="2">
    <source>
        <dbReference type="ARBA" id="ARBA00022448"/>
    </source>
</evidence>
<evidence type="ECO:0000256" key="1">
    <source>
        <dbReference type="ARBA" id="ARBA00004571"/>
    </source>
</evidence>
<gene>
    <name evidence="9" type="ORF">HDF15_002337</name>
</gene>
<feature type="domain" description="TonB-dependent transporter Oar-like beta-barrel" evidence="8">
    <location>
        <begin position="276"/>
        <end position="1238"/>
    </location>
</feature>
<dbReference type="Pfam" id="PF13620">
    <property type="entry name" value="CarboxypepD_reg"/>
    <property type="match status" value="1"/>
</dbReference>
<evidence type="ECO:0000256" key="6">
    <source>
        <dbReference type="ARBA" id="ARBA00023237"/>
    </source>
</evidence>
<dbReference type="GO" id="GO:0015344">
    <property type="term" value="F:siderophore uptake transmembrane transporter activity"/>
    <property type="evidence" value="ECO:0007669"/>
    <property type="project" value="TreeGrafter"/>
</dbReference>
<comment type="caution">
    <text evidence="9">The sequence shown here is derived from an EMBL/GenBank/DDBJ whole genome shotgun (WGS) entry which is preliminary data.</text>
</comment>
<evidence type="ECO:0000313" key="10">
    <source>
        <dbReference type="Proteomes" id="UP000584867"/>
    </source>
</evidence>
<dbReference type="Gene3D" id="2.60.40.1120">
    <property type="entry name" value="Carboxypeptidase-like, regulatory domain"/>
    <property type="match status" value="1"/>
</dbReference>
<keyword evidence="5" id="KW-0472">Membrane</keyword>
<keyword evidence="6" id="KW-0998">Cell outer membrane</keyword>
<accession>A0A7W7ZQM5</accession>
<evidence type="ECO:0000256" key="3">
    <source>
        <dbReference type="ARBA" id="ARBA00022452"/>
    </source>
</evidence>
<name>A0A7W7ZQM5_9BACT</name>
<dbReference type="InterPro" id="IPR008969">
    <property type="entry name" value="CarboxyPept-like_regulatory"/>
</dbReference>
<sequence>MQKFLLFFGALCLFALPLSAQQTLSSINGTVTDVSGAAVPDAAVNVMEEHTALKRSATSAKDGYFQILNLPVGTYTVRVTRDGFDTLLLPHINVVETRASTVTAALKVGQVTTSVTVSENPLLNATDATNGYTLDHQQIQNLPLATGSFTQAAILAPGVSAELLAGIGTNAGLGNQDIWANGQRATSNSFRVDGVDVTNLFNGQSASQDASQRYAFNIGQGSSLGGQAQTSNSVAGSNGNGLATPPPEFIQEISVQTSMYDAQSGTNSGAHVEVSTATGANQYHAQLYGTRATNFANAAPFFFKQDSLGPNASVPLSEVNPQLHKELIGGSISGPIIRNKLFFFAGYQFMHDSDQFKGFSTPTVPIGLTDDRSAAGLTAAANSYLLASACYTTFNTTADRAACYTTQPAPSSYAPFPGPIDGVASAILNAKLPNGQYLIPSVQNTNVSSLFSGAGNVFLPGSSLFETHQVVGDLDYNVTKNDRLSAKYYYQHTPDSSPFTIANTGGFPSITDSGAQVGALSNTITIGSRINWEQLFGFSRQKVYNYFDPQVGNVGVGLPGPGLPGLGLSKFGYSSGSAITTGPDSAFVDAGYFQSRWNPSTNLFYTIGKHSLAIGTSYNYTQLNIRNDRGGQGEVNTTNFETFLQGSVSSSNYLVGNANRYYRSNESGSYIQDKWQVLSNLSITAGIRYDYTGPFSEKYGNMFNFDPSLYSASATTVNNAGFVVAGNNKFNPTPGVSNSTLTGRQWGLGPRIGFAFSPKQDNGKVVFRGGTGFYYDRGELFSYLSQPAGGSTGGPFGVTEAPPLVDYVTGSGTRTLENPLGSATIPVPSSNPASFTGKLPTQAQIEAGCAGLLAEQAGGDCGVTPLNFGAYNRANKLPYSINYSFNMQWQPTNDMAITIGYVGNVGRHGVIPVPFNEPGIATPTNPIHDQTSSYGYEVLNQARPVKVGSKNYFQPISTEPYNTYDGGNIDLRVPYTGYSPNAALFTAAGVSAYNSLQTQIEKRMSNHVQATVAYTWSHALDEQSDVGLFFTGDNPDRLRDSYSSADFDRTHTLTAQFVFTSPDLAPKSSMIGKVVNDWQLSGIVVAESGQPYSLYEFDGAVGSLYFGNFPTLANPVLGIKNGGNPKSAMTGHVGAFQTSSGGYLGAIDVAQLNVNLLQPGQKGIPLCTANEPCDKFENDFTPGQRNIFRQSFQKRADLSLTKTVRFAGRYSAMYSFNVYNVTNTPSFDVPSNSASIGQGDLKATASASIPSASITTPGFGQVVVAPGGEGTLSNTETTVTSTGALAQLYKLPTKNSDGSTTSTFGAVRNTIGGSRAIEMSLHLNF</sequence>
<evidence type="ECO:0000313" key="9">
    <source>
        <dbReference type="EMBL" id="MBB5063989.1"/>
    </source>
</evidence>
<dbReference type="RefSeq" id="WP_184255549.1">
    <property type="nucleotide sequence ID" value="NZ_JACHIO010000008.1"/>
</dbReference>
<keyword evidence="2" id="KW-0813">Transport</keyword>
<dbReference type="GO" id="GO:0044718">
    <property type="term" value="P:siderophore transmembrane transport"/>
    <property type="evidence" value="ECO:0007669"/>
    <property type="project" value="TreeGrafter"/>
</dbReference>
<keyword evidence="3" id="KW-1134">Transmembrane beta strand</keyword>
<dbReference type="InterPro" id="IPR036942">
    <property type="entry name" value="Beta-barrel_TonB_sf"/>
</dbReference>
<dbReference type="Gene3D" id="2.40.170.20">
    <property type="entry name" value="TonB-dependent receptor, beta-barrel domain"/>
    <property type="match status" value="1"/>
</dbReference>
<feature type="signal peptide" evidence="7">
    <location>
        <begin position="1"/>
        <end position="20"/>
    </location>
</feature>
<dbReference type="GO" id="GO:0009279">
    <property type="term" value="C:cell outer membrane"/>
    <property type="evidence" value="ECO:0007669"/>
    <property type="project" value="UniProtKB-SubCell"/>
</dbReference>
<keyword evidence="7" id="KW-0732">Signal</keyword>
<evidence type="ECO:0000256" key="7">
    <source>
        <dbReference type="SAM" id="SignalP"/>
    </source>
</evidence>
<reference evidence="9 10" key="1">
    <citation type="submission" date="2020-08" db="EMBL/GenBank/DDBJ databases">
        <title>Genomic Encyclopedia of Type Strains, Phase IV (KMG-V): Genome sequencing to study the core and pangenomes of soil and plant-associated prokaryotes.</title>
        <authorList>
            <person name="Whitman W."/>
        </authorList>
    </citation>
    <scope>NUCLEOTIDE SEQUENCE [LARGE SCALE GENOMIC DNA]</scope>
    <source>
        <strain evidence="9 10">X5P3</strain>
    </source>
</reference>
<comment type="subcellular location">
    <subcellularLocation>
        <location evidence="1">Cell outer membrane</location>
        <topology evidence="1">Multi-pass membrane protein</topology>
    </subcellularLocation>
</comment>
<dbReference type="Proteomes" id="UP000584867">
    <property type="component" value="Unassembled WGS sequence"/>
</dbReference>
<protein>
    <recommendedName>
        <fullName evidence="8">TonB-dependent transporter Oar-like beta-barrel domain-containing protein</fullName>
    </recommendedName>
</protein>
<keyword evidence="4" id="KW-0812">Transmembrane</keyword>
<dbReference type="SUPFAM" id="SSF56935">
    <property type="entry name" value="Porins"/>
    <property type="match status" value="1"/>
</dbReference>
<evidence type="ECO:0000256" key="5">
    <source>
        <dbReference type="ARBA" id="ARBA00023136"/>
    </source>
</evidence>
<evidence type="ECO:0000256" key="4">
    <source>
        <dbReference type="ARBA" id="ARBA00022692"/>
    </source>
</evidence>
<dbReference type="EMBL" id="JACHIO010000008">
    <property type="protein sequence ID" value="MBB5063989.1"/>
    <property type="molecule type" value="Genomic_DNA"/>
</dbReference>
<feature type="chain" id="PRO_5031105163" description="TonB-dependent transporter Oar-like beta-barrel domain-containing protein" evidence="7">
    <location>
        <begin position="21"/>
        <end position="1325"/>
    </location>
</feature>
<dbReference type="PANTHER" id="PTHR30069:SF46">
    <property type="entry name" value="OAR PROTEIN"/>
    <property type="match status" value="1"/>
</dbReference>
<proteinExistence type="predicted"/>
<dbReference type="Pfam" id="PF25183">
    <property type="entry name" value="OMP_b-brl_4"/>
    <property type="match status" value="1"/>
</dbReference>